<name>A0AAD3XPD8_NEPGR</name>
<evidence type="ECO:0000313" key="2">
    <source>
        <dbReference type="EMBL" id="GMH11834.1"/>
    </source>
</evidence>
<sequence length="94" mass="9897">MYSLNQAAHREAKEECESTGGARSTPRERSNSYRTEIRSSPPPPEGRETAGEGYGSADAGPSALAAAHVGFRNGSKRGVRERGSAKALFAAPGY</sequence>
<feature type="compositionally biased region" description="Basic and acidic residues" evidence="1">
    <location>
        <begin position="25"/>
        <end position="37"/>
    </location>
</feature>
<comment type="caution">
    <text evidence="2">The sequence shown here is derived from an EMBL/GenBank/DDBJ whole genome shotgun (WGS) entry which is preliminary data.</text>
</comment>
<feature type="region of interest" description="Disordered" evidence="1">
    <location>
        <begin position="1"/>
        <end position="94"/>
    </location>
</feature>
<dbReference type="Proteomes" id="UP001279734">
    <property type="component" value="Unassembled WGS sequence"/>
</dbReference>
<dbReference type="EMBL" id="BSYO01000011">
    <property type="protein sequence ID" value="GMH11834.1"/>
    <property type="molecule type" value="Genomic_DNA"/>
</dbReference>
<proteinExistence type="predicted"/>
<evidence type="ECO:0000313" key="3">
    <source>
        <dbReference type="Proteomes" id="UP001279734"/>
    </source>
</evidence>
<dbReference type="AlphaFoldDB" id="A0AAD3XPD8"/>
<keyword evidence="3" id="KW-1185">Reference proteome</keyword>
<feature type="compositionally biased region" description="Low complexity" evidence="1">
    <location>
        <begin position="55"/>
        <end position="67"/>
    </location>
</feature>
<accession>A0AAD3XPD8</accession>
<organism evidence="2 3">
    <name type="scientific">Nepenthes gracilis</name>
    <name type="common">Slender pitcher plant</name>
    <dbReference type="NCBI Taxonomy" id="150966"/>
    <lineage>
        <taxon>Eukaryota</taxon>
        <taxon>Viridiplantae</taxon>
        <taxon>Streptophyta</taxon>
        <taxon>Embryophyta</taxon>
        <taxon>Tracheophyta</taxon>
        <taxon>Spermatophyta</taxon>
        <taxon>Magnoliopsida</taxon>
        <taxon>eudicotyledons</taxon>
        <taxon>Gunneridae</taxon>
        <taxon>Pentapetalae</taxon>
        <taxon>Caryophyllales</taxon>
        <taxon>Nepenthaceae</taxon>
        <taxon>Nepenthes</taxon>
    </lineage>
</organism>
<evidence type="ECO:0000256" key="1">
    <source>
        <dbReference type="SAM" id="MobiDB-lite"/>
    </source>
</evidence>
<protein>
    <submittedName>
        <fullName evidence="2">Uncharacterized protein</fullName>
    </submittedName>
</protein>
<gene>
    <name evidence="2" type="ORF">Nepgr_013675</name>
</gene>
<reference evidence="2" key="1">
    <citation type="submission" date="2023-05" db="EMBL/GenBank/DDBJ databases">
        <title>Nepenthes gracilis genome sequencing.</title>
        <authorList>
            <person name="Fukushima K."/>
        </authorList>
    </citation>
    <scope>NUCLEOTIDE SEQUENCE</scope>
    <source>
        <strain evidence="2">SING2019-196</strain>
    </source>
</reference>